<keyword evidence="5" id="KW-1185">Reference proteome</keyword>
<dbReference type="InterPro" id="IPR051448">
    <property type="entry name" value="CdaR-like_regulators"/>
</dbReference>
<accession>A0ABU4C0M4</accession>
<gene>
    <name evidence="4" type="ORF">R3Q16_25535</name>
</gene>
<comment type="caution">
    <text evidence="4">The sequence shown here is derived from an EMBL/GenBank/DDBJ whole genome shotgun (WGS) entry which is preliminary data.</text>
</comment>
<evidence type="ECO:0000259" key="2">
    <source>
        <dbReference type="Pfam" id="PF13556"/>
    </source>
</evidence>
<dbReference type="InterPro" id="IPR042070">
    <property type="entry name" value="PucR_C-HTH_sf"/>
</dbReference>
<feature type="domain" description="CdaR GGDEF-like" evidence="3">
    <location>
        <begin position="291"/>
        <end position="413"/>
    </location>
</feature>
<dbReference type="Pfam" id="PF17853">
    <property type="entry name" value="GGDEF_2"/>
    <property type="match status" value="1"/>
</dbReference>
<dbReference type="PANTHER" id="PTHR33744:SF17">
    <property type="entry name" value="CONSERVED PROTEIN"/>
    <property type="match status" value="1"/>
</dbReference>
<evidence type="ECO:0000256" key="1">
    <source>
        <dbReference type="ARBA" id="ARBA00006754"/>
    </source>
</evidence>
<reference evidence="4 5" key="1">
    <citation type="submission" date="2023-10" db="EMBL/GenBank/DDBJ databases">
        <title>Development of a sustainable strategy for remediation of hydrocarbon-contaminated territories based on the waste exchange concept.</title>
        <authorList>
            <person name="Krivoruchko A."/>
        </authorList>
    </citation>
    <scope>NUCLEOTIDE SEQUENCE [LARGE SCALE GENOMIC DNA]</scope>
    <source>
        <strain evidence="4 5">IEGM 1203</strain>
    </source>
</reference>
<dbReference type="EMBL" id="JAWLKB010000014">
    <property type="protein sequence ID" value="MDV6269989.1"/>
    <property type="molecule type" value="Genomic_DNA"/>
</dbReference>
<proteinExistence type="inferred from homology"/>
<evidence type="ECO:0000259" key="3">
    <source>
        <dbReference type="Pfam" id="PF17853"/>
    </source>
</evidence>
<organism evidence="4 5">
    <name type="scientific">Rhodococcus globerulus</name>
    <dbReference type="NCBI Taxonomy" id="33008"/>
    <lineage>
        <taxon>Bacteria</taxon>
        <taxon>Bacillati</taxon>
        <taxon>Actinomycetota</taxon>
        <taxon>Actinomycetes</taxon>
        <taxon>Mycobacteriales</taxon>
        <taxon>Nocardiaceae</taxon>
        <taxon>Rhodococcus</taxon>
    </lineage>
</organism>
<dbReference type="Proteomes" id="UP001185927">
    <property type="component" value="Unassembled WGS sequence"/>
</dbReference>
<protein>
    <submittedName>
        <fullName evidence="4">Helix-turn-helix domain-containing protein</fullName>
    </submittedName>
</protein>
<dbReference type="InterPro" id="IPR041522">
    <property type="entry name" value="CdaR_GGDEF"/>
</dbReference>
<feature type="domain" description="PucR C-terminal helix-turn-helix" evidence="2">
    <location>
        <begin position="469"/>
        <end position="526"/>
    </location>
</feature>
<name>A0ABU4C0M4_RHOGO</name>
<dbReference type="PANTHER" id="PTHR33744">
    <property type="entry name" value="CARBOHYDRATE DIACID REGULATOR"/>
    <property type="match status" value="1"/>
</dbReference>
<dbReference type="RefSeq" id="WP_317544688.1">
    <property type="nucleotide sequence ID" value="NZ_JAWLKB010000014.1"/>
</dbReference>
<evidence type="ECO:0000313" key="5">
    <source>
        <dbReference type="Proteomes" id="UP001185927"/>
    </source>
</evidence>
<dbReference type="Gene3D" id="1.10.10.2840">
    <property type="entry name" value="PucR C-terminal helix-turn-helix domain"/>
    <property type="match status" value="1"/>
</dbReference>
<evidence type="ECO:0000313" key="4">
    <source>
        <dbReference type="EMBL" id="MDV6269989.1"/>
    </source>
</evidence>
<dbReference type="InterPro" id="IPR025736">
    <property type="entry name" value="PucR_C-HTH_dom"/>
</dbReference>
<sequence>MRTSSGVSIVDIVDRLGMTFLRGGSRVTSARTFSHVVLHEGPQSVRGSAGAVVLGAGLVGTVDIATAIREYGAAGAAALIVKEPLNIVDDVALALDDADIALLGMIKDASWLQSASLINEILESGTRGDQTSTAEADLFDLANSIAHVMNGPVTIENPSSRILAFSADQARGDEARKQSVLGHQVPQHYSDQLRSLGVFNRIYGSALPVFLPSIGPGVRPRVGMRIHAATQILGSIWVIVDEEPNDVQVKALVEAATVAAMSMLRARLAADSAKRLRRSEVITLLDGGTAAKAAAERLGYGRAKATVLAAAFRSNTDVPVDAEADVDNLASSFNTFLHQSFPMSIAAPIGGTVYAVVPHTRKQTDDDYIRHIASEFADRSRSQRSVVIGIGTTVTGARSLETSRGEADRALRVLRSSWNSTLRNVARAADVPIDSLLLRLSDALADENEKPSGPLALLQKYDSEHDINLVETLRAWLDTFGDIPAAAALIHVHVNTFRYRLKKLAGIAGVDLNDAETRFSLMLQIRLFYPNPS</sequence>
<dbReference type="Pfam" id="PF13556">
    <property type="entry name" value="HTH_30"/>
    <property type="match status" value="1"/>
</dbReference>
<comment type="similarity">
    <text evidence="1">Belongs to the CdaR family.</text>
</comment>